<comment type="caution">
    <text evidence="3">The sequence shown here is derived from an EMBL/GenBank/DDBJ whole genome shotgun (WGS) entry which is preliminary data.</text>
</comment>
<reference evidence="4" key="1">
    <citation type="journal article" date="2019" name="Int. J. Syst. Evol. Microbiol.">
        <title>The Global Catalogue of Microorganisms (GCM) 10K type strain sequencing project: providing services to taxonomists for standard genome sequencing and annotation.</title>
        <authorList>
            <consortium name="The Broad Institute Genomics Platform"/>
            <consortium name="The Broad Institute Genome Sequencing Center for Infectious Disease"/>
            <person name="Wu L."/>
            <person name="Ma J."/>
        </authorList>
    </citation>
    <scope>NUCLEOTIDE SEQUENCE [LARGE SCALE GENOMIC DNA]</scope>
    <source>
        <strain evidence="4">CCM 7526</strain>
    </source>
</reference>
<feature type="signal peptide" evidence="2">
    <location>
        <begin position="1"/>
        <end position="30"/>
    </location>
</feature>
<keyword evidence="2" id="KW-0732">Signal</keyword>
<sequence>MNVRTPIIVTVVAAAALTGCSSTTTSTSSAPTNTTPAATPTTTTPAAAATTSAATTPPATSSTSKPAAADGCTPSEATLLKALSSSKIGEDLAPTKTLTDITCYQGYALGLTHPKEADNARVVYQYTGGAWTAVSGGTSGYCDGLVPADVQKHLKNC</sequence>
<feature type="compositionally biased region" description="Low complexity" evidence="1">
    <location>
        <begin position="21"/>
        <end position="69"/>
    </location>
</feature>
<gene>
    <name evidence="3" type="ORF">ACFQ5G_02375</name>
</gene>
<dbReference type="Proteomes" id="UP001597183">
    <property type="component" value="Unassembled WGS sequence"/>
</dbReference>
<feature type="region of interest" description="Disordered" evidence="1">
    <location>
        <begin position="21"/>
        <end position="71"/>
    </location>
</feature>
<feature type="chain" id="PRO_5046519039" evidence="2">
    <location>
        <begin position="31"/>
        <end position="157"/>
    </location>
</feature>
<dbReference type="EMBL" id="JBHTMK010000004">
    <property type="protein sequence ID" value="MFD1364183.1"/>
    <property type="molecule type" value="Genomic_DNA"/>
</dbReference>
<evidence type="ECO:0000256" key="1">
    <source>
        <dbReference type="SAM" id="MobiDB-lite"/>
    </source>
</evidence>
<evidence type="ECO:0000313" key="4">
    <source>
        <dbReference type="Proteomes" id="UP001597183"/>
    </source>
</evidence>
<accession>A0ABW4A1Z7</accession>
<protein>
    <submittedName>
        <fullName evidence="3">Uncharacterized protein</fullName>
    </submittedName>
</protein>
<proteinExistence type="predicted"/>
<dbReference type="RefSeq" id="WP_317793901.1">
    <property type="nucleotide sequence ID" value="NZ_AP028461.1"/>
</dbReference>
<dbReference type="PROSITE" id="PS51257">
    <property type="entry name" value="PROKAR_LIPOPROTEIN"/>
    <property type="match status" value="1"/>
</dbReference>
<evidence type="ECO:0000313" key="3">
    <source>
        <dbReference type="EMBL" id="MFD1364183.1"/>
    </source>
</evidence>
<keyword evidence="4" id="KW-1185">Reference proteome</keyword>
<name>A0ABW4A1Z7_9ACTN</name>
<organism evidence="3 4">
    <name type="scientific">Actinoplanes sichuanensis</name>
    <dbReference type="NCBI Taxonomy" id="512349"/>
    <lineage>
        <taxon>Bacteria</taxon>
        <taxon>Bacillati</taxon>
        <taxon>Actinomycetota</taxon>
        <taxon>Actinomycetes</taxon>
        <taxon>Micromonosporales</taxon>
        <taxon>Micromonosporaceae</taxon>
        <taxon>Actinoplanes</taxon>
    </lineage>
</organism>
<evidence type="ECO:0000256" key="2">
    <source>
        <dbReference type="SAM" id="SignalP"/>
    </source>
</evidence>